<dbReference type="Proteomes" id="UP000232722">
    <property type="component" value="Unassembled WGS sequence"/>
</dbReference>
<comment type="caution">
    <text evidence="1">The sequence shown here is derived from an EMBL/GenBank/DDBJ whole genome shotgun (WGS) entry which is preliminary data.</text>
</comment>
<accession>A0A2I1DRI6</accession>
<dbReference type="VEuPathDB" id="FungiDB:RhiirA1_409839"/>
<evidence type="ECO:0000313" key="1">
    <source>
        <dbReference type="EMBL" id="PKC15793.1"/>
    </source>
</evidence>
<name>A0A2I1DRI6_9GLOM</name>
<proteinExistence type="predicted"/>
<protein>
    <submittedName>
        <fullName evidence="1">Uncharacterized protein</fullName>
    </submittedName>
</protein>
<gene>
    <name evidence="1" type="ORF">RhiirA5_494291</name>
</gene>
<evidence type="ECO:0000313" key="2">
    <source>
        <dbReference type="Proteomes" id="UP000232722"/>
    </source>
</evidence>
<organism evidence="1 2">
    <name type="scientific">Rhizophagus irregularis</name>
    <dbReference type="NCBI Taxonomy" id="588596"/>
    <lineage>
        <taxon>Eukaryota</taxon>
        <taxon>Fungi</taxon>
        <taxon>Fungi incertae sedis</taxon>
        <taxon>Mucoromycota</taxon>
        <taxon>Glomeromycotina</taxon>
        <taxon>Glomeromycetes</taxon>
        <taxon>Glomerales</taxon>
        <taxon>Glomeraceae</taxon>
        <taxon>Rhizophagus</taxon>
    </lineage>
</organism>
<dbReference type="AlphaFoldDB" id="A0A2I1DRI6"/>
<reference evidence="1 2" key="1">
    <citation type="submission" date="2016-04" db="EMBL/GenBank/DDBJ databases">
        <title>Genome analyses suggest a sexual origin of heterokaryosis in a supposedly ancient asexual fungus.</title>
        <authorList>
            <person name="Ropars J."/>
            <person name="Sedzielewska K."/>
            <person name="Noel J."/>
            <person name="Charron P."/>
            <person name="Farinelli L."/>
            <person name="Marton T."/>
            <person name="Kruger M."/>
            <person name="Pelin A."/>
            <person name="Brachmann A."/>
            <person name="Corradi N."/>
        </authorList>
    </citation>
    <scope>NUCLEOTIDE SEQUENCE [LARGE SCALE GENOMIC DNA]</scope>
    <source>
        <strain evidence="1 2">A5</strain>
    </source>
</reference>
<dbReference type="VEuPathDB" id="FungiDB:RhiirFUN_008944"/>
<reference evidence="1 2" key="2">
    <citation type="submission" date="2017-09" db="EMBL/GenBank/DDBJ databases">
        <title>Extensive intraspecific genome diversity in a model arbuscular mycorrhizal fungus.</title>
        <authorList>
            <person name="Chen E.C."/>
            <person name="Morin E."/>
            <person name="Beaudet D."/>
            <person name="Noel J."/>
            <person name="Ndikumana S."/>
            <person name="Charron P."/>
            <person name="St-Onge C."/>
            <person name="Giorgi J."/>
            <person name="Grigoriev I.V."/>
            <person name="Roux C."/>
            <person name="Martin F.M."/>
            <person name="Corradi N."/>
        </authorList>
    </citation>
    <scope>NUCLEOTIDE SEQUENCE [LARGE SCALE GENOMIC DNA]</scope>
    <source>
        <strain evidence="1 2">A5</strain>
    </source>
</reference>
<sequence>MFAPAQGRGRASTLPTLTLQQQQFETTSTVCVRKRPLSKKELSRNEKDIATIRILQNCLREIQEKRKLGIFPKRKGTYSNRFTTSLRTVPEGFQPKKKQERTLVMFQKKVY</sequence>
<dbReference type="EMBL" id="LLXJ01000073">
    <property type="protein sequence ID" value="PKC15793.1"/>
    <property type="molecule type" value="Genomic_DNA"/>
</dbReference>